<evidence type="ECO:0000256" key="11">
    <source>
        <dbReference type="ARBA" id="ARBA00022741"/>
    </source>
</evidence>
<comment type="cofactor">
    <cofactor evidence="1">
        <name>Mn(2+)</name>
        <dbReference type="ChEBI" id="CHEBI:29035"/>
    </cofactor>
</comment>
<dbReference type="GO" id="GO:0005886">
    <property type="term" value="C:plasma membrane"/>
    <property type="evidence" value="ECO:0007669"/>
    <property type="project" value="TreeGrafter"/>
</dbReference>
<dbReference type="InterPro" id="IPR001245">
    <property type="entry name" value="Ser-Thr/Tyr_kinase_cat_dom"/>
</dbReference>
<sequence>MILQQWWLVLAVECTCLCVSSQSFPQKRQCAFQVAPQNKIYATVGNVSGSVQLCENTECCVGYYVVIDGQLKVDVRACDIAEKSCPDATCKAQMRFNGRVIKCVCNTDLCNSNITWPLESEEPQLAYPYSRGDMMKTAAILIGALIILGLMITAAKRLSLSKERNEDSHSLDDSGVPPLCSCQATRSCEIDVADIELEQIVGHGNFATVWKGKYQGSVVAVKVFPAGWKHKFAAEKEIYELPLMKHAGIVRFLGTGRKPDGDNWLIVLQYAEYGTLHSFLRDNTSNWMSSLKLCQSLSQGLAYLHSDIRRHDVHKPYVAHRDLSGSNVLVKADGTCALCDFGCSTILRSSSGHCYRQNDTANMESHAQLGTLRYMSPEVLEGSINLKNTWSLMQADMYALALLLWEIWMRCSDLFKVVPKRLLPYESELGASVTKESLVLYVCHMEKRPVIPQHWQLLPQGPDLEEILTDSWDVEPDARLTAHCVADRLVALHCIVHIKHLHCFLCVTAVYLYGLFSSL</sequence>
<evidence type="ECO:0000256" key="5">
    <source>
        <dbReference type="ARBA" id="ARBA00012401"/>
    </source>
</evidence>
<evidence type="ECO:0000256" key="8">
    <source>
        <dbReference type="ARBA" id="ARBA00022692"/>
    </source>
</evidence>
<evidence type="ECO:0000256" key="3">
    <source>
        <dbReference type="ARBA" id="ARBA00004479"/>
    </source>
</evidence>
<feature type="binding site" evidence="18">
    <location>
        <position position="222"/>
    </location>
    <ligand>
        <name>ATP</name>
        <dbReference type="ChEBI" id="CHEBI:30616"/>
    </ligand>
</feature>
<dbReference type="GO" id="GO:0043235">
    <property type="term" value="C:receptor complex"/>
    <property type="evidence" value="ECO:0007669"/>
    <property type="project" value="TreeGrafter"/>
</dbReference>
<dbReference type="Ensembl" id="ENSSAUT00010061964.1">
    <property type="protein sequence ID" value="ENSSAUP00010059056.1"/>
    <property type="gene ID" value="ENSSAUG00010024036.1"/>
</dbReference>
<keyword evidence="7" id="KW-0808">Transferase</keyword>
<dbReference type="GO" id="GO:0005024">
    <property type="term" value="F:transforming growth factor beta receptor activity"/>
    <property type="evidence" value="ECO:0007669"/>
    <property type="project" value="TreeGrafter"/>
</dbReference>
<dbReference type="Gene3D" id="2.10.60.10">
    <property type="entry name" value="CD59"/>
    <property type="match status" value="1"/>
</dbReference>
<gene>
    <name evidence="22" type="primary">AMHR2</name>
</gene>
<keyword evidence="17" id="KW-0675">Receptor</keyword>
<keyword evidence="12" id="KW-0418">Kinase</keyword>
<organism evidence="22 23">
    <name type="scientific">Sparus aurata</name>
    <name type="common">Gilthead sea bream</name>
    <dbReference type="NCBI Taxonomy" id="8175"/>
    <lineage>
        <taxon>Eukaryota</taxon>
        <taxon>Metazoa</taxon>
        <taxon>Chordata</taxon>
        <taxon>Craniata</taxon>
        <taxon>Vertebrata</taxon>
        <taxon>Euteleostomi</taxon>
        <taxon>Actinopterygii</taxon>
        <taxon>Neopterygii</taxon>
        <taxon>Teleostei</taxon>
        <taxon>Neoteleostei</taxon>
        <taxon>Acanthomorphata</taxon>
        <taxon>Eupercaria</taxon>
        <taxon>Spariformes</taxon>
        <taxon>Sparidae</taxon>
        <taxon>Sparus</taxon>
    </lineage>
</organism>
<keyword evidence="13 18" id="KW-0067">ATP-binding</keyword>
<comment type="cofactor">
    <cofactor evidence="2">
        <name>Mg(2+)</name>
        <dbReference type="ChEBI" id="CHEBI:18420"/>
    </cofactor>
</comment>
<dbReference type="PROSITE" id="PS50011">
    <property type="entry name" value="PROTEIN_KINASE_DOM"/>
    <property type="match status" value="1"/>
</dbReference>
<evidence type="ECO:0000256" key="2">
    <source>
        <dbReference type="ARBA" id="ARBA00001946"/>
    </source>
</evidence>
<dbReference type="AlphaFoldDB" id="A0A671Y7Q2"/>
<keyword evidence="23" id="KW-1185">Reference proteome</keyword>
<evidence type="ECO:0000256" key="18">
    <source>
        <dbReference type="PROSITE-ProRule" id="PRU10141"/>
    </source>
</evidence>
<evidence type="ECO:0000259" key="21">
    <source>
        <dbReference type="PROSITE" id="PS50011"/>
    </source>
</evidence>
<dbReference type="GO" id="GO:0030509">
    <property type="term" value="P:BMP signaling pathway"/>
    <property type="evidence" value="ECO:0007669"/>
    <property type="project" value="TreeGrafter"/>
</dbReference>
<reference evidence="22" key="2">
    <citation type="submission" date="2025-08" db="UniProtKB">
        <authorList>
            <consortium name="Ensembl"/>
        </authorList>
    </citation>
    <scope>IDENTIFICATION</scope>
</reference>
<evidence type="ECO:0000256" key="6">
    <source>
        <dbReference type="ARBA" id="ARBA00022527"/>
    </source>
</evidence>
<feature type="chain" id="PRO_5025508715" description="receptor protein serine/threonine kinase" evidence="20">
    <location>
        <begin position="22"/>
        <end position="519"/>
    </location>
</feature>
<dbReference type="SUPFAM" id="SSF56112">
    <property type="entry name" value="Protein kinase-like (PK-like)"/>
    <property type="match status" value="1"/>
</dbReference>
<evidence type="ECO:0000313" key="23">
    <source>
        <dbReference type="Proteomes" id="UP000472265"/>
    </source>
</evidence>
<keyword evidence="11 18" id="KW-0547">Nucleotide-binding</keyword>
<keyword evidence="9" id="KW-0479">Metal-binding</keyword>
<dbReference type="PANTHER" id="PTHR23255">
    <property type="entry name" value="TRANSFORMING GROWTH FACTOR-BETA RECEPTOR TYPE I AND II"/>
    <property type="match status" value="1"/>
</dbReference>
<dbReference type="OMA" id="RCPDLWP"/>
<dbReference type="InParanoid" id="A0A671Y7Q2"/>
<evidence type="ECO:0000256" key="7">
    <source>
        <dbReference type="ARBA" id="ARBA00022679"/>
    </source>
</evidence>
<keyword evidence="10 20" id="KW-0732">Signal</keyword>
<dbReference type="GO" id="GO:0005524">
    <property type="term" value="F:ATP binding"/>
    <property type="evidence" value="ECO:0007669"/>
    <property type="project" value="UniProtKB-UniRule"/>
</dbReference>
<proteinExistence type="inferred from homology"/>
<keyword evidence="6" id="KW-0723">Serine/threonine-protein kinase</keyword>
<name>A0A671Y7Q2_SPAAU</name>
<reference evidence="22" key="3">
    <citation type="submission" date="2025-09" db="UniProtKB">
        <authorList>
            <consortium name="Ensembl"/>
        </authorList>
    </citation>
    <scope>IDENTIFICATION</scope>
</reference>
<dbReference type="InterPro" id="IPR000719">
    <property type="entry name" value="Prot_kinase_dom"/>
</dbReference>
<dbReference type="InterPro" id="IPR000333">
    <property type="entry name" value="TGFB_receptor"/>
</dbReference>
<protein>
    <recommendedName>
        <fullName evidence="5">receptor protein serine/threonine kinase</fullName>
        <ecNumber evidence="5">2.7.11.30</ecNumber>
    </recommendedName>
</protein>
<evidence type="ECO:0000256" key="17">
    <source>
        <dbReference type="ARBA" id="ARBA00023170"/>
    </source>
</evidence>
<keyword evidence="16 19" id="KW-0472">Membrane</keyword>
<evidence type="ECO:0000256" key="4">
    <source>
        <dbReference type="ARBA" id="ARBA00009605"/>
    </source>
</evidence>
<evidence type="ECO:0000256" key="12">
    <source>
        <dbReference type="ARBA" id="ARBA00022777"/>
    </source>
</evidence>
<accession>A0A671Y7Q2</accession>
<dbReference type="PANTHER" id="PTHR23255:SF49">
    <property type="entry name" value="ANTI-MUELLERIAN HORMONE TYPE-2 RECEPTOR"/>
    <property type="match status" value="1"/>
</dbReference>
<keyword evidence="8 19" id="KW-0812">Transmembrane</keyword>
<dbReference type="InterPro" id="IPR045860">
    <property type="entry name" value="Snake_toxin-like_sf"/>
</dbReference>
<keyword evidence="15 19" id="KW-1133">Transmembrane helix</keyword>
<reference evidence="22" key="1">
    <citation type="submission" date="2021-04" db="EMBL/GenBank/DDBJ databases">
        <authorList>
            <consortium name="Wellcome Sanger Institute Data Sharing"/>
        </authorList>
    </citation>
    <scope>NUCLEOTIDE SEQUENCE [LARGE SCALE GENOMIC DNA]</scope>
</reference>
<dbReference type="Gene3D" id="1.10.510.10">
    <property type="entry name" value="Transferase(Phosphotransferase) domain 1"/>
    <property type="match status" value="1"/>
</dbReference>
<evidence type="ECO:0000256" key="9">
    <source>
        <dbReference type="ARBA" id="ARBA00022723"/>
    </source>
</evidence>
<evidence type="ECO:0000256" key="16">
    <source>
        <dbReference type="ARBA" id="ARBA00023136"/>
    </source>
</evidence>
<feature type="domain" description="Protein kinase" evidence="21">
    <location>
        <begin position="195"/>
        <end position="505"/>
    </location>
</feature>
<dbReference type="EC" id="2.7.11.30" evidence="5"/>
<dbReference type="PROSITE" id="PS00107">
    <property type="entry name" value="PROTEIN_KINASE_ATP"/>
    <property type="match status" value="1"/>
</dbReference>
<comment type="subcellular location">
    <subcellularLocation>
        <location evidence="3">Membrane</location>
        <topology evidence="3">Single-pass type I membrane protein</topology>
    </subcellularLocation>
</comment>
<evidence type="ECO:0000256" key="13">
    <source>
        <dbReference type="ARBA" id="ARBA00022840"/>
    </source>
</evidence>
<dbReference type="Proteomes" id="UP000472265">
    <property type="component" value="Chromosome 6"/>
</dbReference>
<evidence type="ECO:0000256" key="19">
    <source>
        <dbReference type="SAM" id="Phobius"/>
    </source>
</evidence>
<evidence type="ECO:0000256" key="20">
    <source>
        <dbReference type="SAM" id="SignalP"/>
    </source>
</evidence>
<dbReference type="InterPro" id="IPR011009">
    <property type="entry name" value="Kinase-like_dom_sf"/>
</dbReference>
<keyword evidence="14" id="KW-0460">Magnesium</keyword>
<dbReference type="Pfam" id="PF07714">
    <property type="entry name" value="PK_Tyr_Ser-Thr"/>
    <property type="match status" value="1"/>
</dbReference>
<dbReference type="InterPro" id="IPR017441">
    <property type="entry name" value="Protein_kinase_ATP_BS"/>
</dbReference>
<dbReference type="CDD" id="cd23616">
    <property type="entry name" value="TFP_LU_ECD_AMHR2"/>
    <property type="match status" value="1"/>
</dbReference>
<evidence type="ECO:0000313" key="22">
    <source>
        <dbReference type="Ensembl" id="ENSSAUP00010059056.1"/>
    </source>
</evidence>
<evidence type="ECO:0000256" key="14">
    <source>
        <dbReference type="ARBA" id="ARBA00022842"/>
    </source>
</evidence>
<feature type="signal peptide" evidence="20">
    <location>
        <begin position="1"/>
        <end position="21"/>
    </location>
</feature>
<evidence type="ECO:0000256" key="10">
    <source>
        <dbReference type="ARBA" id="ARBA00022729"/>
    </source>
</evidence>
<evidence type="ECO:0000256" key="1">
    <source>
        <dbReference type="ARBA" id="ARBA00001936"/>
    </source>
</evidence>
<dbReference type="GeneTree" id="ENSGT00940000160885"/>
<dbReference type="Gene3D" id="3.30.200.20">
    <property type="entry name" value="Phosphorylase Kinase, domain 1"/>
    <property type="match status" value="1"/>
</dbReference>
<feature type="transmembrane region" description="Helical" evidence="19">
    <location>
        <begin position="138"/>
        <end position="155"/>
    </location>
</feature>
<evidence type="ECO:0000256" key="15">
    <source>
        <dbReference type="ARBA" id="ARBA00022989"/>
    </source>
</evidence>
<comment type="similarity">
    <text evidence="4">Belongs to the protein kinase superfamily. TKL Ser/Thr protein kinase family. TGFB receptor subfamily.</text>
</comment>